<dbReference type="Proteomes" id="UP000004508">
    <property type="component" value="Unassembled WGS sequence"/>
</dbReference>
<feature type="transmembrane region" description="Helical" evidence="6">
    <location>
        <begin position="68"/>
        <end position="87"/>
    </location>
</feature>
<evidence type="ECO:0000256" key="1">
    <source>
        <dbReference type="ARBA" id="ARBA00004236"/>
    </source>
</evidence>
<dbReference type="eggNOG" id="COG1744">
    <property type="taxonomic scope" value="Bacteria"/>
</dbReference>
<dbReference type="PANTHER" id="PTHR34296">
    <property type="entry name" value="TRANSCRIPTIONAL ACTIVATOR PROTEIN MED"/>
    <property type="match status" value="1"/>
</dbReference>
<protein>
    <submittedName>
        <fullName evidence="8">Basic membrane lipoprotein</fullName>
    </submittedName>
</protein>
<reference evidence="8 9" key="1">
    <citation type="journal article" date="2011" name="Stand. Genomic Sci.">
        <title>Non-contiguous finished genome sequence and contextual data of the filamentous soil bacterium Ktedonobacter racemifer type strain (SOSP1-21).</title>
        <authorList>
            <person name="Chang Y.J."/>
            <person name="Land M."/>
            <person name="Hauser L."/>
            <person name="Chertkov O."/>
            <person name="Del Rio T.G."/>
            <person name="Nolan M."/>
            <person name="Copeland A."/>
            <person name="Tice H."/>
            <person name="Cheng J.F."/>
            <person name="Lucas S."/>
            <person name="Han C."/>
            <person name="Goodwin L."/>
            <person name="Pitluck S."/>
            <person name="Ivanova N."/>
            <person name="Ovchinikova G."/>
            <person name="Pati A."/>
            <person name="Chen A."/>
            <person name="Palaniappan K."/>
            <person name="Mavromatis K."/>
            <person name="Liolios K."/>
            <person name="Brettin T."/>
            <person name="Fiebig A."/>
            <person name="Rohde M."/>
            <person name="Abt B."/>
            <person name="Goker M."/>
            <person name="Detter J.C."/>
            <person name="Woyke T."/>
            <person name="Bristow J."/>
            <person name="Eisen J.A."/>
            <person name="Markowitz V."/>
            <person name="Hugenholtz P."/>
            <person name="Kyrpides N.C."/>
            <person name="Klenk H.P."/>
            <person name="Lapidus A."/>
        </authorList>
    </citation>
    <scope>NUCLEOTIDE SEQUENCE [LARGE SCALE GENOMIC DNA]</scope>
    <source>
        <strain evidence="9">DSM 44963</strain>
    </source>
</reference>
<dbReference type="STRING" id="485913.Krac_8937"/>
<dbReference type="GO" id="GO:0005886">
    <property type="term" value="C:plasma membrane"/>
    <property type="evidence" value="ECO:0007669"/>
    <property type="project" value="UniProtKB-SubCell"/>
</dbReference>
<name>D6TQ09_KTERA</name>
<evidence type="ECO:0000256" key="2">
    <source>
        <dbReference type="ARBA" id="ARBA00022475"/>
    </source>
</evidence>
<accession>D6TQ09</accession>
<proteinExistence type="predicted"/>
<dbReference type="EMBL" id="ADVG01000002">
    <property type="protein sequence ID" value="EFH87594.1"/>
    <property type="molecule type" value="Genomic_DNA"/>
</dbReference>
<evidence type="ECO:0000259" key="7">
    <source>
        <dbReference type="Pfam" id="PF02608"/>
    </source>
</evidence>
<dbReference type="InterPro" id="IPR003760">
    <property type="entry name" value="PnrA-like"/>
</dbReference>
<dbReference type="InterPro" id="IPR050957">
    <property type="entry name" value="BMP_lipoprotein"/>
</dbReference>
<feature type="transmembrane region" description="Helical" evidence="6">
    <location>
        <begin position="23"/>
        <end position="47"/>
    </location>
</feature>
<dbReference type="InParanoid" id="D6TQ09"/>
<gene>
    <name evidence="8" type="ORF">Krac_8937</name>
</gene>
<keyword evidence="2" id="KW-1003">Cell membrane</keyword>
<comment type="subcellular location">
    <subcellularLocation>
        <location evidence="1">Cell membrane</location>
    </subcellularLocation>
</comment>
<keyword evidence="3" id="KW-0732">Signal</keyword>
<keyword evidence="6" id="KW-1133">Transmembrane helix</keyword>
<keyword evidence="5 8" id="KW-0449">Lipoprotein</keyword>
<dbReference type="AlphaFoldDB" id="D6TQ09"/>
<keyword evidence="4 6" id="KW-0472">Membrane</keyword>
<dbReference type="Pfam" id="PF02608">
    <property type="entry name" value="Bmp"/>
    <property type="match status" value="1"/>
</dbReference>
<evidence type="ECO:0000313" key="9">
    <source>
        <dbReference type="Proteomes" id="UP000004508"/>
    </source>
</evidence>
<evidence type="ECO:0000313" key="8">
    <source>
        <dbReference type="EMBL" id="EFH87594.1"/>
    </source>
</evidence>
<organism evidence="8 9">
    <name type="scientific">Ktedonobacter racemifer DSM 44963</name>
    <dbReference type="NCBI Taxonomy" id="485913"/>
    <lineage>
        <taxon>Bacteria</taxon>
        <taxon>Bacillati</taxon>
        <taxon>Chloroflexota</taxon>
        <taxon>Ktedonobacteria</taxon>
        <taxon>Ktedonobacterales</taxon>
        <taxon>Ktedonobacteraceae</taxon>
        <taxon>Ktedonobacter</taxon>
    </lineage>
</organism>
<dbReference type="Gene3D" id="3.40.50.2300">
    <property type="match status" value="2"/>
</dbReference>
<evidence type="ECO:0000256" key="6">
    <source>
        <dbReference type="SAM" id="Phobius"/>
    </source>
</evidence>
<dbReference type="CDD" id="cd06354">
    <property type="entry name" value="PBP1_PrnA-like"/>
    <property type="match status" value="1"/>
</dbReference>
<keyword evidence="9" id="KW-1185">Reference proteome</keyword>
<dbReference type="FunCoup" id="D6TQ09">
    <property type="interactions" value="185"/>
</dbReference>
<feature type="domain" description="ABC transporter substrate-binding protein PnrA-like" evidence="7">
    <location>
        <begin position="111"/>
        <end position="400"/>
    </location>
</feature>
<sequence length="423" mass="45498">MSWYGSFFTLQNLRNTSSISVDLYLTIFVIVQATCDNWLLCSHFLYISLSIEEKGPYRMRRPYLRGKYGWFVQITLLLSLVAMVLSACGGSSNGGNNSNSGNTAAPIKVSLVTDIGGLNDNGFNHLSYVGYTKARKELNFDERVIQSTSQNDYVSNLTQAAQAADLVFAVGFLMQTPIYQVAKQFPNKKFAIIDGCATAPGKFDCTNLPNVAPLFFKEQEAGCLVGAMAGQMELDGKSKLPKLSGSNTISAVGGQAIPPVNHYIAGYKYCAQKVDPQVKVVVGFSQDFANVAKCKDLALTQIDQHKSDIVFQVAGGCGIGALDAANQKGVYGIGVDADQGYLHSNVITSALKRVDTAVYSTIVNFSKNQYTNTPPVFDLKQDGVGYATPSSDVPADAKAKADEFAQMIKSGTLTPPADIPADK</sequence>
<evidence type="ECO:0000256" key="5">
    <source>
        <dbReference type="ARBA" id="ARBA00023288"/>
    </source>
</evidence>
<evidence type="ECO:0000256" key="3">
    <source>
        <dbReference type="ARBA" id="ARBA00022729"/>
    </source>
</evidence>
<comment type="caution">
    <text evidence="8">The sequence shown here is derived from an EMBL/GenBank/DDBJ whole genome shotgun (WGS) entry which is preliminary data.</text>
</comment>
<keyword evidence="6" id="KW-0812">Transmembrane</keyword>
<dbReference type="PANTHER" id="PTHR34296:SF2">
    <property type="entry name" value="ABC TRANSPORTER GUANOSINE-BINDING PROTEIN NUPN"/>
    <property type="match status" value="1"/>
</dbReference>
<evidence type="ECO:0000256" key="4">
    <source>
        <dbReference type="ARBA" id="ARBA00023136"/>
    </source>
</evidence>